<name>A0AAV1QWT5_9ROSI</name>
<organism evidence="1 2">
    <name type="scientific">Dovyalis caffra</name>
    <dbReference type="NCBI Taxonomy" id="77055"/>
    <lineage>
        <taxon>Eukaryota</taxon>
        <taxon>Viridiplantae</taxon>
        <taxon>Streptophyta</taxon>
        <taxon>Embryophyta</taxon>
        <taxon>Tracheophyta</taxon>
        <taxon>Spermatophyta</taxon>
        <taxon>Magnoliopsida</taxon>
        <taxon>eudicotyledons</taxon>
        <taxon>Gunneridae</taxon>
        <taxon>Pentapetalae</taxon>
        <taxon>rosids</taxon>
        <taxon>fabids</taxon>
        <taxon>Malpighiales</taxon>
        <taxon>Salicaceae</taxon>
        <taxon>Flacourtieae</taxon>
        <taxon>Dovyalis</taxon>
    </lineage>
</organism>
<reference evidence="1 2" key="1">
    <citation type="submission" date="2024-01" db="EMBL/GenBank/DDBJ databases">
        <authorList>
            <person name="Waweru B."/>
        </authorList>
    </citation>
    <scope>NUCLEOTIDE SEQUENCE [LARGE SCALE GENOMIC DNA]</scope>
</reference>
<evidence type="ECO:0000313" key="2">
    <source>
        <dbReference type="Proteomes" id="UP001314170"/>
    </source>
</evidence>
<protein>
    <submittedName>
        <fullName evidence="1">Uncharacterized protein</fullName>
    </submittedName>
</protein>
<gene>
    <name evidence="1" type="ORF">DCAF_LOCUS3839</name>
</gene>
<accession>A0AAV1QWT5</accession>
<keyword evidence="2" id="KW-1185">Reference proteome</keyword>
<dbReference type="AlphaFoldDB" id="A0AAV1QWT5"/>
<evidence type="ECO:0000313" key="1">
    <source>
        <dbReference type="EMBL" id="CAK7326143.1"/>
    </source>
</evidence>
<sequence length="92" mass="10455">MGLVETITLLVILVSRKDSDTERLILPGKSEFANSGFLSCMPENISPLLSGRQLFSWTLLWGASSRLSEKHFEVKGVYLMWKPEIIFVVLRK</sequence>
<comment type="caution">
    <text evidence="1">The sequence shown here is derived from an EMBL/GenBank/DDBJ whole genome shotgun (WGS) entry which is preliminary data.</text>
</comment>
<dbReference type="EMBL" id="CAWUPB010000851">
    <property type="protein sequence ID" value="CAK7326143.1"/>
    <property type="molecule type" value="Genomic_DNA"/>
</dbReference>
<proteinExistence type="predicted"/>
<dbReference type="Proteomes" id="UP001314170">
    <property type="component" value="Unassembled WGS sequence"/>
</dbReference>